<protein>
    <submittedName>
        <fullName evidence="1">Uncharacterized protein</fullName>
    </submittedName>
</protein>
<reference evidence="1" key="1">
    <citation type="submission" date="2021-01" db="EMBL/GenBank/DDBJ databases">
        <title>Whole genome shotgun sequence of Acrocarpospora phusangensis NBRC 108782.</title>
        <authorList>
            <person name="Komaki H."/>
            <person name="Tamura T."/>
        </authorList>
    </citation>
    <scope>NUCLEOTIDE SEQUENCE</scope>
    <source>
        <strain evidence="1">NBRC 108782</strain>
    </source>
</reference>
<dbReference type="AlphaFoldDB" id="A0A919QHR6"/>
<evidence type="ECO:0000313" key="1">
    <source>
        <dbReference type="EMBL" id="GIH27630.1"/>
    </source>
</evidence>
<name>A0A919QHR6_9ACTN</name>
<dbReference type="RefSeq" id="WP_204044275.1">
    <property type="nucleotide sequence ID" value="NZ_BOOA01000059.1"/>
</dbReference>
<keyword evidence="2" id="KW-1185">Reference proteome</keyword>
<accession>A0A919QHR6</accession>
<sequence length="77" mass="8465">MNIVKTNLRRNIRKAVHEGIQESSAVLAPVKDALKSVGHGFSEMAESLTKIADRYDAMTENLAVVTRVGSTERIDHS</sequence>
<dbReference type="EMBL" id="BOOA01000059">
    <property type="protein sequence ID" value="GIH27630.1"/>
    <property type="molecule type" value="Genomic_DNA"/>
</dbReference>
<organism evidence="1 2">
    <name type="scientific">Acrocarpospora phusangensis</name>
    <dbReference type="NCBI Taxonomy" id="1070424"/>
    <lineage>
        <taxon>Bacteria</taxon>
        <taxon>Bacillati</taxon>
        <taxon>Actinomycetota</taxon>
        <taxon>Actinomycetes</taxon>
        <taxon>Streptosporangiales</taxon>
        <taxon>Streptosporangiaceae</taxon>
        <taxon>Acrocarpospora</taxon>
    </lineage>
</organism>
<gene>
    <name evidence="1" type="ORF">Aph01nite_59400</name>
</gene>
<proteinExistence type="predicted"/>
<dbReference type="Proteomes" id="UP000640052">
    <property type="component" value="Unassembled WGS sequence"/>
</dbReference>
<comment type="caution">
    <text evidence="1">The sequence shown here is derived from an EMBL/GenBank/DDBJ whole genome shotgun (WGS) entry which is preliminary data.</text>
</comment>
<evidence type="ECO:0000313" key="2">
    <source>
        <dbReference type="Proteomes" id="UP000640052"/>
    </source>
</evidence>